<evidence type="ECO:0000313" key="3">
    <source>
        <dbReference type="Proteomes" id="UP000765509"/>
    </source>
</evidence>
<evidence type="ECO:0000313" key="2">
    <source>
        <dbReference type="EMBL" id="MBW0525692.1"/>
    </source>
</evidence>
<keyword evidence="3" id="KW-1185">Reference proteome</keyword>
<accession>A0A9Q3EXD3</accession>
<feature type="compositionally biased region" description="Basic and acidic residues" evidence="1">
    <location>
        <begin position="80"/>
        <end position="92"/>
    </location>
</feature>
<evidence type="ECO:0000256" key="1">
    <source>
        <dbReference type="SAM" id="MobiDB-lite"/>
    </source>
</evidence>
<organism evidence="2 3">
    <name type="scientific">Austropuccinia psidii MF-1</name>
    <dbReference type="NCBI Taxonomy" id="1389203"/>
    <lineage>
        <taxon>Eukaryota</taxon>
        <taxon>Fungi</taxon>
        <taxon>Dikarya</taxon>
        <taxon>Basidiomycota</taxon>
        <taxon>Pucciniomycotina</taxon>
        <taxon>Pucciniomycetes</taxon>
        <taxon>Pucciniales</taxon>
        <taxon>Sphaerophragmiaceae</taxon>
        <taxon>Austropuccinia</taxon>
    </lineage>
</organism>
<gene>
    <name evidence="2" type="ORF">O181_065407</name>
</gene>
<protein>
    <submittedName>
        <fullName evidence="2">Uncharacterized protein</fullName>
    </submittedName>
</protein>
<dbReference type="Proteomes" id="UP000765509">
    <property type="component" value="Unassembled WGS sequence"/>
</dbReference>
<proteinExistence type="predicted"/>
<sequence length="239" mass="26846">MNSYLHIKSFLGPEKTIELLGGWSPLSCKDKVKKIKNWLKNQSLVSIDQKKELEMTPALETEGPVASTSSRSVQIQAKRISEEAERSQEPSRKLAQTLPTRLQDSQIGALSCRQCLQYGQDFYGIHIQGAGKDEPNLSTGIIQEINSVKTSINVEIGKIDAKLTKMTLDINDLKNNDKHSAEMHNSVISKLELLTNTCDRIESKYNVQDYEMEDFSTRNINVQLRALKDYSLAVAENTS</sequence>
<dbReference type="EMBL" id="AVOT02032003">
    <property type="protein sequence ID" value="MBW0525692.1"/>
    <property type="molecule type" value="Genomic_DNA"/>
</dbReference>
<dbReference type="AlphaFoldDB" id="A0A9Q3EXD3"/>
<feature type="region of interest" description="Disordered" evidence="1">
    <location>
        <begin position="80"/>
        <end position="99"/>
    </location>
</feature>
<comment type="caution">
    <text evidence="2">The sequence shown here is derived from an EMBL/GenBank/DDBJ whole genome shotgun (WGS) entry which is preliminary data.</text>
</comment>
<reference evidence="2" key="1">
    <citation type="submission" date="2021-03" db="EMBL/GenBank/DDBJ databases">
        <title>Draft genome sequence of rust myrtle Austropuccinia psidii MF-1, a brazilian biotype.</title>
        <authorList>
            <person name="Quecine M.C."/>
            <person name="Pachon D.M.R."/>
            <person name="Bonatelli M.L."/>
            <person name="Correr F.H."/>
            <person name="Franceschini L.M."/>
            <person name="Leite T.F."/>
            <person name="Margarido G.R.A."/>
            <person name="Almeida C.A."/>
            <person name="Ferrarezi J.A."/>
            <person name="Labate C.A."/>
        </authorList>
    </citation>
    <scope>NUCLEOTIDE SEQUENCE</scope>
    <source>
        <strain evidence="2">MF-1</strain>
    </source>
</reference>
<name>A0A9Q3EXD3_9BASI</name>